<evidence type="ECO:0000313" key="9">
    <source>
        <dbReference type="EMBL" id="NYT51211.1"/>
    </source>
</evidence>
<keyword evidence="7 8" id="KW-0472">Membrane</keyword>
<gene>
    <name evidence="9" type="ORF">H0A72_18005</name>
</gene>
<reference evidence="9 10" key="1">
    <citation type="submission" date="2020-07" db="EMBL/GenBank/DDBJ databases">
        <title>Taxonomic revisions and descriptions of new bacterial species based on genomic comparisons in the high-G+C-content subgroup of the family Alcaligenaceae.</title>
        <authorList>
            <person name="Szabo A."/>
            <person name="Felfoldi T."/>
        </authorList>
    </citation>
    <scope>NUCLEOTIDE SEQUENCE [LARGE SCALE GENOMIC DNA]</scope>
    <source>
        <strain evidence="9 10">LMG 24012</strain>
    </source>
</reference>
<evidence type="ECO:0000256" key="4">
    <source>
        <dbReference type="ARBA" id="ARBA00022475"/>
    </source>
</evidence>
<accession>A0A853G9C1</accession>
<dbReference type="InterPro" id="IPR000522">
    <property type="entry name" value="ABC_transptr_permease_BtuC"/>
</dbReference>
<comment type="caution">
    <text evidence="9">The sequence shown here is derived from an EMBL/GenBank/DDBJ whole genome shotgun (WGS) entry which is preliminary data.</text>
</comment>
<evidence type="ECO:0000256" key="2">
    <source>
        <dbReference type="ARBA" id="ARBA00007935"/>
    </source>
</evidence>
<evidence type="ECO:0000313" key="10">
    <source>
        <dbReference type="Proteomes" id="UP000559809"/>
    </source>
</evidence>
<feature type="transmembrane region" description="Helical" evidence="8">
    <location>
        <begin position="92"/>
        <end position="119"/>
    </location>
</feature>
<evidence type="ECO:0000256" key="6">
    <source>
        <dbReference type="ARBA" id="ARBA00022989"/>
    </source>
</evidence>
<dbReference type="EMBL" id="JACCEM010000010">
    <property type="protein sequence ID" value="NYT51211.1"/>
    <property type="molecule type" value="Genomic_DNA"/>
</dbReference>
<dbReference type="GO" id="GO:0022857">
    <property type="term" value="F:transmembrane transporter activity"/>
    <property type="evidence" value="ECO:0007669"/>
    <property type="project" value="InterPro"/>
</dbReference>
<dbReference type="Gene3D" id="1.10.3470.10">
    <property type="entry name" value="ABC transporter involved in vitamin B12 uptake, BtuC"/>
    <property type="match status" value="1"/>
</dbReference>
<dbReference type="Pfam" id="PF01032">
    <property type="entry name" value="FecCD"/>
    <property type="match status" value="1"/>
</dbReference>
<evidence type="ECO:0000256" key="1">
    <source>
        <dbReference type="ARBA" id="ARBA00004651"/>
    </source>
</evidence>
<feature type="transmembrane region" description="Helical" evidence="8">
    <location>
        <begin position="44"/>
        <end position="72"/>
    </location>
</feature>
<evidence type="ECO:0000256" key="8">
    <source>
        <dbReference type="SAM" id="Phobius"/>
    </source>
</evidence>
<organism evidence="9 10">
    <name type="scientific">Parapusillimonas granuli</name>
    <dbReference type="NCBI Taxonomy" id="380911"/>
    <lineage>
        <taxon>Bacteria</taxon>
        <taxon>Pseudomonadati</taxon>
        <taxon>Pseudomonadota</taxon>
        <taxon>Betaproteobacteria</taxon>
        <taxon>Burkholderiales</taxon>
        <taxon>Alcaligenaceae</taxon>
        <taxon>Parapusillimonas</taxon>
    </lineage>
</organism>
<keyword evidence="6 8" id="KW-1133">Transmembrane helix</keyword>
<dbReference type="Proteomes" id="UP000559809">
    <property type="component" value="Unassembled WGS sequence"/>
</dbReference>
<feature type="transmembrane region" description="Helical" evidence="8">
    <location>
        <begin position="7"/>
        <end position="24"/>
    </location>
</feature>
<comment type="similarity">
    <text evidence="2">Belongs to the binding-protein-dependent transport system permease family. FecCD subfamily.</text>
</comment>
<dbReference type="AlphaFoldDB" id="A0A853G9C1"/>
<name>A0A853G9C1_9BURK</name>
<evidence type="ECO:0000256" key="5">
    <source>
        <dbReference type="ARBA" id="ARBA00022692"/>
    </source>
</evidence>
<keyword evidence="5 8" id="KW-0812">Transmembrane</keyword>
<feature type="transmembrane region" description="Helical" evidence="8">
    <location>
        <begin position="131"/>
        <end position="151"/>
    </location>
</feature>
<comment type="subcellular location">
    <subcellularLocation>
        <location evidence="1">Cell membrane</location>
        <topology evidence="1">Multi-pass membrane protein</topology>
    </subcellularLocation>
</comment>
<feature type="transmembrane region" description="Helical" evidence="8">
    <location>
        <begin position="160"/>
        <end position="178"/>
    </location>
</feature>
<dbReference type="GO" id="GO:0005886">
    <property type="term" value="C:plasma membrane"/>
    <property type="evidence" value="ECO:0007669"/>
    <property type="project" value="UniProtKB-SubCell"/>
</dbReference>
<dbReference type="PANTHER" id="PTHR30472">
    <property type="entry name" value="FERRIC ENTEROBACTIN TRANSPORT SYSTEM PERMEASE PROTEIN"/>
    <property type="match status" value="1"/>
</dbReference>
<evidence type="ECO:0000256" key="3">
    <source>
        <dbReference type="ARBA" id="ARBA00022448"/>
    </source>
</evidence>
<keyword evidence="3" id="KW-0813">Transport</keyword>
<keyword evidence="10" id="KW-1185">Reference proteome</keyword>
<sequence length="184" mass="19322">MLLCGIAINALVGAIIGLMTYMATDDQLRNLTFWSLGSLTGAVWPAVFVMVTVVGVLIIVGMFLSQLLNALLLGESQAFHLGVPVEQLKRGIVGLTAAAAGSAVAFTGMIGFIGLVAPHLARLLVGPDHRYVLPLSGILGAILLVSGDLLARTLIRPSELPLGILTALLGAPFFLWLLRNNKSL</sequence>
<keyword evidence="4" id="KW-1003">Cell membrane</keyword>
<dbReference type="GO" id="GO:0033214">
    <property type="term" value="P:siderophore-iron import into cell"/>
    <property type="evidence" value="ECO:0007669"/>
    <property type="project" value="TreeGrafter"/>
</dbReference>
<dbReference type="PANTHER" id="PTHR30472:SF25">
    <property type="entry name" value="ABC TRANSPORTER PERMEASE PROTEIN MJ0876-RELATED"/>
    <property type="match status" value="1"/>
</dbReference>
<protein>
    <submittedName>
        <fullName evidence="9">Iron ABC transporter permease</fullName>
    </submittedName>
</protein>
<dbReference type="InterPro" id="IPR037294">
    <property type="entry name" value="ABC_BtuC-like"/>
</dbReference>
<dbReference type="SUPFAM" id="SSF81345">
    <property type="entry name" value="ABC transporter involved in vitamin B12 uptake, BtuC"/>
    <property type="match status" value="1"/>
</dbReference>
<proteinExistence type="inferred from homology"/>
<evidence type="ECO:0000256" key="7">
    <source>
        <dbReference type="ARBA" id="ARBA00023136"/>
    </source>
</evidence>